<gene>
    <name evidence="7" type="ORF">KP509_20G075200</name>
</gene>
<organism evidence="7 8">
    <name type="scientific">Ceratopteris richardii</name>
    <name type="common">Triangle waterfern</name>
    <dbReference type="NCBI Taxonomy" id="49495"/>
    <lineage>
        <taxon>Eukaryota</taxon>
        <taxon>Viridiplantae</taxon>
        <taxon>Streptophyta</taxon>
        <taxon>Embryophyta</taxon>
        <taxon>Tracheophyta</taxon>
        <taxon>Polypodiopsida</taxon>
        <taxon>Polypodiidae</taxon>
        <taxon>Polypodiales</taxon>
        <taxon>Pteridineae</taxon>
        <taxon>Pteridaceae</taxon>
        <taxon>Parkerioideae</taxon>
        <taxon>Ceratopteris</taxon>
    </lineage>
</organism>
<dbReference type="GO" id="GO:0035091">
    <property type="term" value="F:phosphatidylinositol binding"/>
    <property type="evidence" value="ECO:0007669"/>
    <property type="project" value="TreeGrafter"/>
</dbReference>
<dbReference type="PANTHER" id="PTHR15629">
    <property type="entry name" value="SH3YL1 PROTEIN"/>
    <property type="match status" value="1"/>
</dbReference>
<dbReference type="AlphaFoldDB" id="A0A8T2SGB9"/>
<dbReference type="InterPro" id="IPR000306">
    <property type="entry name" value="Znf_FYVE"/>
</dbReference>
<evidence type="ECO:0000256" key="3">
    <source>
        <dbReference type="ARBA" id="ARBA00022833"/>
    </source>
</evidence>
<sequence>MQVDSFSSLAGKMGSDFHPSTTAISYPRLPENAHPDSVTSTVDSTDTCSLASDEATENVIDKSVVQELEIADPKANDCDAQQGNGINRKCFAYDIPLPEETGAWIPLSVPPSGHGGYDVEFFPEDNNSLSSNTYDLTAWRVLIEAMAFLCGAHKQKNRLKRSMKAGFHEHLAALTYRRHEEDSCDPIASLLIDRMGDNVKTMSEVLAAEPPQWLPDSYSAVCMQCRTYFHPIFFLRHHCRFCGRIFCGSCTSQKALLPVKFRERNPQRVCDSCHERLASVQGILFEQVSNAAQQATHDVTDLTCLRAWINSPIGFSLEDEIFKATNTLRSFMEIGTSKPERAIPDSILKGAKGFAILTVIKVGMMVTYKVGTGLVIGMRPDGSWSAPSAIISSGMGWGPQAGGEITDFIIILRNKAALKAFSGRIHLSLGAGVSVAAGPLGRSFEADVRAGDGGAAACYTYSLSKGVFVGCSLEGNVVMTRVGTNIQFYGDTVISAAEILMGSVKQPKAAAPLYSALSDLYRRPLHNSGSLLSKGEW</sequence>
<dbReference type="EMBL" id="CM035425">
    <property type="protein sequence ID" value="KAH7332206.1"/>
    <property type="molecule type" value="Genomic_DNA"/>
</dbReference>
<dbReference type="SUPFAM" id="SSF57903">
    <property type="entry name" value="FYVE/PHD zinc finger"/>
    <property type="match status" value="1"/>
</dbReference>
<evidence type="ECO:0000256" key="1">
    <source>
        <dbReference type="ARBA" id="ARBA00022723"/>
    </source>
</evidence>
<dbReference type="InterPro" id="IPR007461">
    <property type="entry name" value="Ysc84_actin-binding"/>
</dbReference>
<dbReference type="PANTHER" id="PTHR15629:SF2">
    <property type="entry name" value="SH3 DOMAIN-CONTAINING YSC84-LIKE PROTEIN 1"/>
    <property type="match status" value="1"/>
</dbReference>
<dbReference type="InterPro" id="IPR051702">
    <property type="entry name" value="SH3_domain_YSC84-like"/>
</dbReference>
<keyword evidence="1" id="KW-0479">Metal-binding</keyword>
<feature type="domain" description="FYVE-type" evidence="6">
    <location>
        <begin position="216"/>
        <end position="278"/>
    </location>
</feature>
<dbReference type="Proteomes" id="UP000825935">
    <property type="component" value="Chromosome 20"/>
</dbReference>
<name>A0A8T2SGB9_CERRI</name>
<dbReference type="Pfam" id="PF01363">
    <property type="entry name" value="FYVE"/>
    <property type="match status" value="1"/>
</dbReference>
<accession>A0A8T2SGB9</accession>
<proteinExistence type="predicted"/>
<evidence type="ECO:0000259" key="6">
    <source>
        <dbReference type="PROSITE" id="PS50178"/>
    </source>
</evidence>
<evidence type="ECO:0000313" key="8">
    <source>
        <dbReference type="Proteomes" id="UP000825935"/>
    </source>
</evidence>
<dbReference type="InterPro" id="IPR013083">
    <property type="entry name" value="Znf_RING/FYVE/PHD"/>
</dbReference>
<evidence type="ECO:0000313" key="7">
    <source>
        <dbReference type="EMBL" id="KAH7332206.1"/>
    </source>
</evidence>
<feature type="region of interest" description="Disordered" evidence="5">
    <location>
        <begin position="21"/>
        <end position="44"/>
    </location>
</feature>
<reference evidence="7" key="1">
    <citation type="submission" date="2021-08" db="EMBL/GenBank/DDBJ databases">
        <title>WGS assembly of Ceratopteris richardii.</title>
        <authorList>
            <person name="Marchant D.B."/>
            <person name="Chen G."/>
            <person name="Jenkins J."/>
            <person name="Shu S."/>
            <person name="Leebens-Mack J."/>
            <person name="Grimwood J."/>
            <person name="Schmutz J."/>
            <person name="Soltis P."/>
            <person name="Soltis D."/>
            <person name="Chen Z.-H."/>
        </authorList>
    </citation>
    <scope>NUCLEOTIDE SEQUENCE</scope>
    <source>
        <strain evidence="7">Whitten #5841</strain>
        <tissue evidence="7">Leaf</tissue>
    </source>
</reference>
<dbReference type="InterPro" id="IPR017455">
    <property type="entry name" value="Znf_FYVE-rel"/>
</dbReference>
<dbReference type="Pfam" id="PF04366">
    <property type="entry name" value="Ysc84"/>
    <property type="match status" value="1"/>
</dbReference>
<evidence type="ECO:0000256" key="2">
    <source>
        <dbReference type="ARBA" id="ARBA00022771"/>
    </source>
</evidence>
<protein>
    <recommendedName>
        <fullName evidence="6">FYVE-type domain-containing protein</fullName>
    </recommendedName>
</protein>
<comment type="caution">
    <text evidence="7">The sequence shown here is derived from an EMBL/GenBank/DDBJ whole genome shotgun (WGS) entry which is preliminary data.</text>
</comment>
<dbReference type="PROSITE" id="PS50178">
    <property type="entry name" value="ZF_FYVE"/>
    <property type="match status" value="1"/>
</dbReference>
<dbReference type="SMART" id="SM00064">
    <property type="entry name" value="FYVE"/>
    <property type="match status" value="1"/>
</dbReference>
<dbReference type="OMA" id="HICRAAQ"/>
<keyword evidence="3" id="KW-0862">Zinc</keyword>
<keyword evidence="2 4" id="KW-0863">Zinc-finger</keyword>
<dbReference type="CDD" id="cd11526">
    <property type="entry name" value="SYLF_FYVE"/>
    <property type="match status" value="1"/>
</dbReference>
<evidence type="ECO:0000256" key="4">
    <source>
        <dbReference type="PROSITE-ProRule" id="PRU00091"/>
    </source>
</evidence>
<dbReference type="Gene3D" id="3.30.40.10">
    <property type="entry name" value="Zinc/RING finger domain, C3HC4 (zinc finger)"/>
    <property type="match status" value="1"/>
</dbReference>
<dbReference type="InterPro" id="IPR011011">
    <property type="entry name" value="Znf_FYVE_PHD"/>
</dbReference>
<dbReference type="FunFam" id="3.30.40.10:FF:000151">
    <property type="entry name" value="Zinc finger family protein"/>
    <property type="match status" value="1"/>
</dbReference>
<keyword evidence="8" id="KW-1185">Reference proteome</keyword>
<dbReference type="OrthoDB" id="443981at2759"/>
<dbReference type="GO" id="GO:0008270">
    <property type="term" value="F:zinc ion binding"/>
    <property type="evidence" value="ECO:0007669"/>
    <property type="project" value="UniProtKB-KW"/>
</dbReference>
<evidence type="ECO:0000256" key="5">
    <source>
        <dbReference type="SAM" id="MobiDB-lite"/>
    </source>
</evidence>